<feature type="region of interest" description="Disordered" evidence="1">
    <location>
        <begin position="204"/>
        <end position="251"/>
    </location>
</feature>
<dbReference type="EMBL" id="PDCK01000044">
    <property type="protein sequence ID" value="PRQ27077.1"/>
    <property type="molecule type" value="Genomic_DNA"/>
</dbReference>
<accession>A0A2P6PYQ8</accession>
<evidence type="ECO:0000313" key="3">
    <source>
        <dbReference type="EMBL" id="PRQ27077.1"/>
    </source>
</evidence>
<evidence type="ECO:0000256" key="1">
    <source>
        <dbReference type="SAM" id="MobiDB-lite"/>
    </source>
</evidence>
<reference evidence="3 4" key="1">
    <citation type="journal article" date="2018" name="Nat. Genet.">
        <title>The Rosa genome provides new insights in the design of modern roses.</title>
        <authorList>
            <person name="Bendahmane M."/>
        </authorList>
    </citation>
    <scope>NUCLEOTIDE SEQUENCE [LARGE SCALE GENOMIC DNA]</scope>
    <source>
        <strain evidence="4">cv. Old Blush</strain>
    </source>
</reference>
<organism evidence="3 4">
    <name type="scientific">Rosa chinensis</name>
    <name type="common">China rose</name>
    <dbReference type="NCBI Taxonomy" id="74649"/>
    <lineage>
        <taxon>Eukaryota</taxon>
        <taxon>Viridiplantae</taxon>
        <taxon>Streptophyta</taxon>
        <taxon>Embryophyta</taxon>
        <taxon>Tracheophyta</taxon>
        <taxon>Spermatophyta</taxon>
        <taxon>Magnoliopsida</taxon>
        <taxon>eudicotyledons</taxon>
        <taxon>Gunneridae</taxon>
        <taxon>Pentapetalae</taxon>
        <taxon>rosids</taxon>
        <taxon>fabids</taxon>
        <taxon>Rosales</taxon>
        <taxon>Rosaceae</taxon>
        <taxon>Rosoideae</taxon>
        <taxon>Rosoideae incertae sedis</taxon>
        <taxon>Rosa</taxon>
    </lineage>
</organism>
<keyword evidence="2" id="KW-0472">Membrane</keyword>
<sequence>MDSQRLVFDSVKAEKANAMRHYRWRQNLRWLWKACLLFAPLSYALCRDAPRQLLIAVFNSNLCVFLLLNALVVVTCVLSGENVAGSDKSGGVTENDIYGEYVANVESTRRSDPVAGFKGSELVNPEAEEGLAKEKEIVCFVSRRSMVAGYESPAETETAILPEEVSNFQGIESYENVNVESLLPVCEDKAVTECKIVVSPVSAVTTSTSGSGCGEESEKVKGYRRTQSESFEKKRKEPKRGLQRSKTKMEDLSAEEFRHQIELFITANKYMIQMLEEDK</sequence>
<proteinExistence type="predicted"/>
<dbReference type="AlphaFoldDB" id="A0A2P6PYQ8"/>
<comment type="caution">
    <text evidence="3">The sequence shown here is derived from an EMBL/GenBank/DDBJ whole genome shotgun (WGS) entry which is preliminary data.</text>
</comment>
<dbReference type="Gramene" id="PRQ27077">
    <property type="protein sequence ID" value="PRQ27077"/>
    <property type="gene ID" value="RchiOBHm_Chr6g0301481"/>
</dbReference>
<dbReference type="PANTHER" id="PTHR33640">
    <property type="entry name" value="TRANSMEMBRANE PROTEIN"/>
    <property type="match status" value="1"/>
</dbReference>
<name>A0A2P6PYQ8_ROSCH</name>
<gene>
    <name evidence="3" type="ORF">RchiOBHm_Chr6g0301481</name>
</gene>
<keyword evidence="2" id="KW-0812">Transmembrane</keyword>
<dbReference type="OMA" id="ANCWSIV"/>
<dbReference type="PANTHER" id="PTHR33640:SF34">
    <property type="entry name" value="PROTEIN, PUTATIVE-RELATED"/>
    <property type="match status" value="1"/>
</dbReference>
<feature type="transmembrane region" description="Helical" evidence="2">
    <location>
        <begin position="53"/>
        <end position="74"/>
    </location>
</feature>
<protein>
    <recommendedName>
        <fullName evidence="5">DUF4408 domain-containing protein</fullName>
    </recommendedName>
</protein>
<feature type="compositionally biased region" description="Basic residues" evidence="1">
    <location>
        <begin position="236"/>
        <end position="246"/>
    </location>
</feature>
<evidence type="ECO:0000313" key="4">
    <source>
        <dbReference type="Proteomes" id="UP000238479"/>
    </source>
</evidence>
<keyword evidence="4" id="KW-1185">Reference proteome</keyword>
<keyword evidence="2" id="KW-1133">Transmembrane helix</keyword>
<feature type="compositionally biased region" description="Basic and acidic residues" evidence="1">
    <location>
        <begin position="216"/>
        <end position="235"/>
    </location>
</feature>
<evidence type="ECO:0008006" key="5">
    <source>
        <dbReference type="Google" id="ProtNLM"/>
    </source>
</evidence>
<evidence type="ECO:0000256" key="2">
    <source>
        <dbReference type="SAM" id="Phobius"/>
    </source>
</evidence>
<dbReference type="Proteomes" id="UP000238479">
    <property type="component" value="Chromosome 6"/>
</dbReference>